<evidence type="ECO:0000313" key="3">
    <source>
        <dbReference type="Proteomes" id="UP000053039"/>
    </source>
</evidence>
<protein>
    <submittedName>
        <fullName evidence="2">Uncharacterized protein</fullName>
    </submittedName>
</protein>
<evidence type="ECO:0000313" key="2">
    <source>
        <dbReference type="EMBL" id="KUM82374.1"/>
    </source>
</evidence>
<sequence>MKAPQDPSINPGGPDDAHAAPSGPEGVPDFRAVEITVPGDLGTEYAGLTMDDGVSRAITAGQPGLGWNAPESAMVPIGSGSTPAGYAPNWSTSDPHNAQVDTSYAAAARGAIAGSPYHGQYSGAHAAGDDTEPYSRANPVGVAGTSFLERLVDFPKEMWAEPSGAGADKFIGGTNSYHSSNPDGDNYTNRWGARVHWGFETDYFVHTPMYQDKTPQTYDRRTSPVTSRDPLVGGAYANTPSMGQLAANPWLTELGESAVPGGYGVPVDGVV</sequence>
<accession>A0A117PMK4</accession>
<proteinExistence type="predicted"/>
<gene>
    <name evidence="2" type="ORF">AQI94_41945</name>
</gene>
<evidence type="ECO:0000256" key="1">
    <source>
        <dbReference type="SAM" id="MobiDB-lite"/>
    </source>
</evidence>
<organism evidence="2 3">
    <name type="scientific">Streptomyces pseudovenezuelae</name>
    <dbReference type="NCBI Taxonomy" id="67350"/>
    <lineage>
        <taxon>Bacteria</taxon>
        <taxon>Bacillati</taxon>
        <taxon>Actinomycetota</taxon>
        <taxon>Actinomycetes</taxon>
        <taxon>Kitasatosporales</taxon>
        <taxon>Streptomycetaceae</taxon>
        <taxon>Streptomyces</taxon>
        <taxon>Streptomyces aurantiacus group</taxon>
    </lineage>
</organism>
<dbReference type="AlphaFoldDB" id="A0A117PMK4"/>
<reference evidence="2 3" key="1">
    <citation type="submission" date="2015-10" db="EMBL/GenBank/DDBJ databases">
        <title>Draft genome sequence of Streptomyces pseudovenezuelae DSM 40212, type strain for the species Streptomyces pseudovenezuelae.</title>
        <authorList>
            <person name="Ruckert C."/>
            <person name="Winkler A."/>
            <person name="Kalinowski J."/>
            <person name="Kampfer P."/>
            <person name="Glaeser S."/>
        </authorList>
    </citation>
    <scope>NUCLEOTIDE SEQUENCE [LARGE SCALE GENOMIC DNA]</scope>
    <source>
        <strain evidence="2 3">DSM 40212</strain>
    </source>
</reference>
<feature type="region of interest" description="Disordered" evidence="1">
    <location>
        <begin position="1"/>
        <end position="30"/>
    </location>
</feature>
<dbReference type="Proteomes" id="UP000053039">
    <property type="component" value="Unassembled WGS sequence"/>
</dbReference>
<comment type="caution">
    <text evidence="2">The sequence shown here is derived from an EMBL/GenBank/DDBJ whole genome shotgun (WGS) entry which is preliminary data.</text>
</comment>
<dbReference type="EMBL" id="LMWM01000056">
    <property type="protein sequence ID" value="KUM82374.1"/>
    <property type="molecule type" value="Genomic_DNA"/>
</dbReference>
<name>A0A117PMK4_9ACTN</name>